<keyword evidence="2" id="KW-1185">Reference proteome</keyword>
<organism evidence="1 2">
    <name type="scientific">Tahibacter harae</name>
    <dbReference type="NCBI Taxonomy" id="2963937"/>
    <lineage>
        <taxon>Bacteria</taxon>
        <taxon>Pseudomonadati</taxon>
        <taxon>Pseudomonadota</taxon>
        <taxon>Gammaproteobacteria</taxon>
        <taxon>Lysobacterales</taxon>
        <taxon>Rhodanobacteraceae</taxon>
        <taxon>Tahibacter</taxon>
    </lineage>
</organism>
<sequence>MTTVADKPLKLFPGRFAYLMGLYAENYQRLVRLFAPQRLRPGVYLSSIDDGLDVRLDLIEQHRYTVELRLNYCLRESGSGELAPSAWLRLYQDAHLAEATHCHPGRHLIDVLGPYPPAQTVFQHRLRMNAFLTRWLEYLGEQGHSVGSLRRVTDDAAELPPQRNAG</sequence>
<gene>
    <name evidence="1" type="ORF">NM961_22960</name>
</gene>
<reference evidence="1" key="1">
    <citation type="submission" date="2022-07" db="EMBL/GenBank/DDBJ databases">
        <title>Tahibacter sp., a new gammaproteobacterium isolated from the silt sample collected at pig farm.</title>
        <authorList>
            <person name="Chen H."/>
        </authorList>
    </citation>
    <scope>NUCLEOTIDE SEQUENCE</scope>
    <source>
        <strain evidence="1">P2K</strain>
    </source>
</reference>
<evidence type="ECO:0000313" key="2">
    <source>
        <dbReference type="Proteomes" id="UP001165498"/>
    </source>
</evidence>
<dbReference type="EMBL" id="JANFQO010000035">
    <property type="protein sequence ID" value="MCQ4167581.1"/>
    <property type="molecule type" value="Genomic_DNA"/>
</dbReference>
<dbReference type="PANTHER" id="PTHR38774">
    <property type="entry name" value="CYTOPLASMIC PROTEIN-RELATED"/>
    <property type="match status" value="1"/>
</dbReference>
<dbReference type="Pfam" id="PF06853">
    <property type="entry name" value="DUF1249"/>
    <property type="match status" value="1"/>
</dbReference>
<name>A0ABT1QZ75_9GAMM</name>
<dbReference type="InterPro" id="IPR009659">
    <property type="entry name" value="DUF1249"/>
</dbReference>
<dbReference type="Proteomes" id="UP001165498">
    <property type="component" value="Unassembled WGS sequence"/>
</dbReference>
<dbReference type="RefSeq" id="WP_255916766.1">
    <property type="nucleotide sequence ID" value="NZ_JANFQO010000035.1"/>
</dbReference>
<protein>
    <submittedName>
        <fullName evidence="1">DUF1249 domain-containing protein</fullName>
    </submittedName>
</protein>
<evidence type="ECO:0000313" key="1">
    <source>
        <dbReference type="EMBL" id="MCQ4167581.1"/>
    </source>
</evidence>
<comment type="caution">
    <text evidence="1">The sequence shown here is derived from an EMBL/GenBank/DDBJ whole genome shotgun (WGS) entry which is preliminary data.</text>
</comment>
<proteinExistence type="predicted"/>
<accession>A0ABT1QZ75</accession>
<dbReference type="PANTHER" id="PTHR38774:SF1">
    <property type="entry name" value="CYTOPLASMIC PROTEIN"/>
    <property type="match status" value="1"/>
</dbReference>